<evidence type="ECO:0000256" key="8">
    <source>
        <dbReference type="SAM" id="MobiDB-lite"/>
    </source>
</evidence>
<name>A0A9Q0CSI0_9POAL</name>
<dbReference type="Proteomes" id="UP001151287">
    <property type="component" value="Unassembled WGS sequence"/>
</dbReference>
<dbReference type="OrthoDB" id="2973320at2759"/>
<dbReference type="AlphaFoldDB" id="A0A9Q0CSI0"/>
<evidence type="ECO:0000256" key="1">
    <source>
        <dbReference type="ARBA" id="ARBA00008894"/>
    </source>
</evidence>
<evidence type="ECO:0000256" key="7">
    <source>
        <dbReference type="SAM" id="Coils"/>
    </source>
</evidence>
<feature type="domain" description="NB-ARC" evidence="9">
    <location>
        <begin position="280"/>
        <end position="435"/>
    </location>
</feature>
<dbReference type="GO" id="GO:0051707">
    <property type="term" value="P:response to other organism"/>
    <property type="evidence" value="ECO:0007669"/>
    <property type="project" value="UniProtKB-ARBA"/>
</dbReference>
<evidence type="ECO:0000259" key="9">
    <source>
        <dbReference type="Pfam" id="PF00931"/>
    </source>
</evidence>
<dbReference type="InterPro" id="IPR056789">
    <property type="entry name" value="LRR_R13L1-DRL21"/>
</dbReference>
<proteinExistence type="inferred from homology"/>
<keyword evidence="3" id="KW-0677">Repeat</keyword>
<dbReference type="Gene3D" id="3.80.10.10">
    <property type="entry name" value="Ribonuclease Inhibitor"/>
    <property type="match status" value="1"/>
</dbReference>
<evidence type="ECO:0000256" key="4">
    <source>
        <dbReference type="ARBA" id="ARBA00022741"/>
    </source>
</evidence>
<dbReference type="InterPro" id="IPR041118">
    <property type="entry name" value="Rx_N"/>
</dbReference>
<feature type="coiled-coil region" evidence="7">
    <location>
        <begin position="198"/>
        <end position="225"/>
    </location>
</feature>
<dbReference type="PANTHER" id="PTHR36766:SF40">
    <property type="entry name" value="DISEASE RESISTANCE PROTEIN RGA3"/>
    <property type="match status" value="1"/>
</dbReference>
<keyword evidence="14" id="KW-1185">Reference proteome</keyword>
<evidence type="ECO:0000256" key="3">
    <source>
        <dbReference type="ARBA" id="ARBA00022737"/>
    </source>
</evidence>
<dbReference type="PANTHER" id="PTHR36766">
    <property type="entry name" value="PLANT BROAD-SPECTRUM MILDEW RESISTANCE PROTEIN RPW8"/>
    <property type="match status" value="1"/>
</dbReference>
<dbReference type="Pfam" id="PF25019">
    <property type="entry name" value="LRR_R13L1-DRL21"/>
    <property type="match status" value="1"/>
</dbReference>
<dbReference type="GO" id="GO:0006952">
    <property type="term" value="P:defense response"/>
    <property type="evidence" value="ECO:0007669"/>
    <property type="project" value="UniProtKB-KW"/>
</dbReference>
<dbReference type="SUPFAM" id="SSF52540">
    <property type="entry name" value="P-loop containing nucleoside triphosphate hydrolases"/>
    <property type="match status" value="1"/>
</dbReference>
<dbReference type="Gene3D" id="1.20.5.4130">
    <property type="match status" value="1"/>
</dbReference>
<evidence type="ECO:0000259" key="10">
    <source>
        <dbReference type="Pfam" id="PF18052"/>
    </source>
</evidence>
<evidence type="ECO:0000256" key="6">
    <source>
        <dbReference type="ARBA" id="ARBA00022840"/>
    </source>
</evidence>
<feature type="domain" description="Disease resistance protein winged helix" evidence="11">
    <location>
        <begin position="519"/>
        <end position="590"/>
    </location>
</feature>
<evidence type="ECO:0000313" key="13">
    <source>
        <dbReference type="EMBL" id="KAJ1699168.1"/>
    </source>
</evidence>
<dbReference type="GO" id="GO:0005524">
    <property type="term" value="F:ATP binding"/>
    <property type="evidence" value="ECO:0007669"/>
    <property type="project" value="UniProtKB-KW"/>
</dbReference>
<dbReference type="Pfam" id="PF23559">
    <property type="entry name" value="WHD_DRP"/>
    <property type="match status" value="1"/>
</dbReference>
<keyword evidence="7" id="KW-0175">Coiled coil</keyword>
<dbReference type="GO" id="GO:0043531">
    <property type="term" value="F:ADP binding"/>
    <property type="evidence" value="ECO:0007669"/>
    <property type="project" value="InterPro"/>
</dbReference>
<dbReference type="InterPro" id="IPR036388">
    <property type="entry name" value="WH-like_DNA-bd_sf"/>
</dbReference>
<reference evidence="13" key="1">
    <citation type="journal article" date="2022" name="Cell">
        <title>Repeat-based holocentromeres influence genome architecture and karyotype evolution.</title>
        <authorList>
            <person name="Hofstatter P.G."/>
            <person name="Thangavel G."/>
            <person name="Lux T."/>
            <person name="Neumann P."/>
            <person name="Vondrak T."/>
            <person name="Novak P."/>
            <person name="Zhang M."/>
            <person name="Costa L."/>
            <person name="Castellani M."/>
            <person name="Scott A."/>
            <person name="Toegelov H."/>
            <person name="Fuchs J."/>
            <person name="Mata-Sucre Y."/>
            <person name="Dias Y."/>
            <person name="Vanzela A.L.L."/>
            <person name="Huettel B."/>
            <person name="Almeida C.C.S."/>
            <person name="Simkova H."/>
            <person name="Souza G."/>
            <person name="Pedrosa-Harand A."/>
            <person name="Macas J."/>
            <person name="Mayer K.F.X."/>
            <person name="Houben A."/>
            <person name="Marques A."/>
        </authorList>
    </citation>
    <scope>NUCLEOTIDE SEQUENCE</scope>
    <source>
        <strain evidence="13">RhyBre1mFocal</strain>
    </source>
</reference>
<keyword evidence="4" id="KW-0547">Nucleotide-binding</keyword>
<dbReference type="InterPro" id="IPR058922">
    <property type="entry name" value="WHD_DRP"/>
</dbReference>
<evidence type="ECO:0000256" key="2">
    <source>
        <dbReference type="ARBA" id="ARBA00022614"/>
    </source>
</evidence>
<dbReference type="InterPro" id="IPR027417">
    <property type="entry name" value="P-loop_NTPase"/>
</dbReference>
<feature type="domain" description="R13L1/DRL21-like LRR repeat region" evidence="12">
    <location>
        <begin position="791"/>
        <end position="916"/>
    </location>
</feature>
<dbReference type="SUPFAM" id="SSF52058">
    <property type="entry name" value="L domain-like"/>
    <property type="match status" value="1"/>
</dbReference>
<feature type="domain" description="Disease resistance N-terminal" evidence="10">
    <location>
        <begin position="97"/>
        <end position="181"/>
    </location>
</feature>
<dbReference type="InterPro" id="IPR042197">
    <property type="entry name" value="Apaf_helical"/>
</dbReference>
<dbReference type="Gene3D" id="1.10.8.430">
    <property type="entry name" value="Helical domain of apoptotic protease-activating factors"/>
    <property type="match status" value="1"/>
</dbReference>
<dbReference type="Pfam" id="PF00931">
    <property type="entry name" value="NB-ARC"/>
    <property type="match status" value="1"/>
</dbReference>
<dbReference type="Gene3D" id="3.40.50.300">
    <property type="entry name" value="P-loop containing nucleotide triphosphate hydrolases"/>
    <property type="match status" value="1"/>
</dbReference>
<keyword evidence="2" id="KW-0433">Leucine-rich repeat</keyword>
<feature type="compositionally biased region" description="Basic residues" evidence="8">
    <location>
        <begin position="50"/>
        <end position="65"/>
    </location>
</feature>
<evidence type="ECO:0000256" key="5">
    <source>
        <dbReference type="ARBA" id="ARBA00022821"/>
    </source>
</evidence>
<keyword evidence="6" id="KW-0067">ATP-binding</keyword>
<sequence>MLQSGNPFLLFIQNPTAKSYIKLSTPLFILLVLHPSLPQVNGSQVAPLQLKKKKKKRKEKHKKKERKMENSTENSIIVGGLKTICGWLNPAMPEKIVEKVLDIGCSVFQSEVSRYKNVEEGLGRLKRTSQRIDSLLTDAEERRHIDDVSVKKWLRDLKSVSFDADYLLDTYQTALNVHKKRKLYQMPSLGPERGPFQRRKFSAEIDKLDNKLEEIAKSRKTLRLTGPDGTRKEATGQSSVLFQTGSCHDSARIFGRESDKNEILKLLIPSGESTSASMPTIAFVLIHGAPGIGKTTLAQMVYDDPRLNSFFDIKAWVCLTERCDVITAMKKIYERITGARCDSWDFGTLQERLREHLKTRAGNKFLLVIDNLWASDFHFLETLQVPLLAGGEGSKVVITTRYERTCHIYEPIQRFELTGLYYEDCWELIQSLALPQGIDDHKDLEPIGKEIAMRCYGSPLAAKALGALLNRRSAEEWSNVLSEMQALKDDSNGPVLASLKISYHHLRYRLKQCFGYCSIFPNGYLFERDQVVRYWIAEGLIQPDGRRRLEAVGIKYFDDLLWRSFFEKVPICDKGQVERYRMPSLMHDLAKHVSEYEFRGLVSGNPVLESRGVEEAQVRYASFIQSSDNNTLNLECTEPYSHLRTLKFSHERSNGSVPLNSIPARFFCKFLHLRVLDMSNSDLEQVPNSVGELIHLRFLGLSNTRIRTLPENICDLFNLQTLELNGCSQLQHLPKGLQRLFNLRHLDLHLEWEEITDSTEVTIPRGIGQLGDLQTLPRFNVVSDNGQDCNIVELKDLKLRGDLCILNLENVPPEHAENANLKGKQFIEKLMLRWHSSAHDDERLQEESEDVIKDMQPHYGLRCLRIVNYPGTKYPDWIGDASFWRLETIRISNCNNLNFLSLLEKLPRLINLQIDNVTGDTVSMLVGFQSMEHLILQNLTSLENITLQNLKALRKLTLDTQMPQLKIVYVSRCSVFEEVVLQGDLHSKYERGTLIVDAE</sequence>
<dbReference type="PRINTS" id="PR00364">
    <property type="entry name" value="DISEASERSIST"/>
</dbReference>
<evidence type="ECO:0000259" key="11">
    <source>
        <dbReference type="Pfam" id="PF23559"/>
    </source>
</evidence>
<protein>
    <submittedName>
        <fullName evidence="13">Uncharacterized protein</fullName>
    </submittedName>
</protein>
<comment type="similarity">
    <text evidence="1">Belongs to the disease resistance NB-LRR family.</text>
</comment>
<dbReference type="InterPro" id="IPR002182">
    <property type="entry name" value="NB-ARC"/>
</dbReference>
<organism evidence="13 14">
    <name type="scientific">Rhynchospora breviuscula</name>
    <dbReference type="NCBI Taxonomy" id="2022672"/>
    <lineage>
        <taxon>Eukaryota</taxon>
        <taxon>Viridiplantae</taxon>
        <taxon>Streptophyta</taxon>
        <taxon>Embryophyta</taxon>
        <taxon>Tracheophyta</taxon>
        <taxon>Spermatophyta</taxon>
        <taxon>Magnoliopsida</taxon>
        <taxon>Liliopsida</taxon>
        <taxon>Poales</taxon>
        <taxon>Cyperaceae</taxon>
        <taxon>Cyperoideae</taxon>
        <taxon>Rhynchosporeae</taxon>
        <taxon>Rhynchospora</taxon>
    </lineage>
</organism>
<dbReference type="Gene3D" id="1.10.10.10">
    <property type="entry name" value="Winged helix-like DNA-binding domain superfamily/Winged helix DNA-binding domain"/>
    <property type="match status" value="1"/>
</dbReference>
<evidence type="ECO:0000259" key="12">
    <source>
        <dbReference type="Pfam" id="PF25019"/>
    </source>
</evidence>
<gene>
    <name evidence="13" type="ORF">LUZ63_007680</name>
</gene>
<accession>A0A9Q0CSI0</accession>
<comment type="caution">
    <text evidence="13">The sequence shown here is derived from an EMBL/GenBank/DDBJ whole genome shotgun (WGS) entry which is preliminary data.</text>
</comment>
<dbReference type="InterPro" id="IPR032675">
    <property type="entry name" value="LRR_dom_sf"/>
</dbReference>
<dbReference type="EMBL" id="JAMQYH010000002">
    <property type="protein sequence ID" value="KAJ1699168.1"/>
    <property type="molecule type" value="Genomic_DNA"/>
</dbReference>
<keyword evidence="5" id="KW-0611">Plant defense</keyword>
<dbReference type="Pfam" id="PF18052">
    <property type="entry name" value="Rx_N"/>
    <property type="match status" value="1"/>
</dbReference>
<evidence type="ECO:0000313" key="14">
    <source>
        <dbReference type="Proteomes" id="UP001151287"/>
    </source>
</evidence>
<feature type="region of interest" description="Disordered" evidence="8">
    <location>
        <begin position="44"/>
        <end position="71"/>
    </location>
</feature>